<comment type="catalytic activity">
    <reaction evidence="4 6">
        <text>O-phospho-L-seryl-[protein] + H2O = L-seryl-[protein] + phosphate</text>
        <dbReference type="Rhea" id="RHEA:20629"/>
        <dbReference type="Rhea" id="RHEA-COMP:9863"/>
        <dbReference type="Rhea" id="RHEA-COMP:11604"/>
        <dbReference type="ChEBI" id="CHEBI:15377"/>
        <dbReference type="ChEBI" id="CHEBI:29999"/>
        <dbReference type="ChEBI" id="CHEBI:43474"/>
        <dbReference type="ChEBI" id="CHEBI:83421"/>
        <dbReference type="EC" id="3.1.3.16"/>
    </reaction>
</comment>
<evidence type="ECO:0000259" key="9">
    <source>
        <dbReference type="PROSITE" id="PS50969"/>
    </source>
</evidence>
<feature type="domain" description="FCP1 homology" evidence="9">
    <location>
        <begin position="161"/>
        <end position="333"/>
    </location>
</feature>
<dbReference type="GO" id="GO:0008420">
    <property type="term" value="F:RNA polymerase II CTD heptapeptide repeat phosphatase activity"/>
    <property type="evidence" value="ECO:0007669"/>
    <property type="project" value="UniProtKB-UniRule"/>
</dbReference>
<dbReference type="SMART" id="SM00292">
    <property type="entry name" value="BRCT"/>
    <property type="match status" value="1"/>
</dbReference>
<feature type="compositionally biased region" description="Acidic residues" evidence="7">
    <location>
        <begin position="828"/>
        <end position="838"/>
    </location>
</feature>
<dbReference type="InterPro" id="IPR001357">
    <property type="entry name" value="BRCT_dom"/>
</dbReference>
<dbReference type="InterPro" id="IPR023214">
    <property type="entry name" value="HAD_sf"/>
</dbReference>
<comment type="subcellular location">
    <subcellularLocation>
        <location evidence="1 6">Nucleus</location>
    </subcellularLocation>
</comment>
<dbReference type="InterPro" id="IPR039189">
    <property type="entry name" value="Fcp1"/>
</dbReference>
<keyword evidence="2 6" id="KW-0378">Hydrolase</keyword>
<dbReference type="CDD" id="cd07521">
    <property type="entry name" value="HAD_FCP1-like"/>
    <property type="match status" value="1"/>
</dbReference>
<gene>
    <name evidence="10" type="ORF">ZT3D7_G6962</name>
</gene>
<feature type="compositionally biased region" description="Basic and acidic residues" evidence="7">
    <location>
        <begin position="751"/>
        <end position="762"/>
    </location>
</feature>
<evidence type="ECO:0000313" key="10">
    <source>
        <dbReference type="EMBL" id="SMQ51809.1"/>
    </source>
</evidence>
<dbReference type="InterPro" id="IPR004274">
    <property type="entry name" value="FCP1_dom"/>
</dbReference>
<evidence type="ECO:0000259" key="8">
    <source>
        <dbReference type="PROSITE" id="PS50172"/>
    </source>
</evidence>
<feature type="domain" description="BRCT" evidence="8">
    <location>
        <begin position="519"/>
        <end position="614"/>
    </location>
</feature>
<feature type="compositionally biased region" description="Acidic residues" evidence="7">
    <location>
        <begin position="713"/>
        <end position="723"/>
    </location>
</feature>
<feature type="compositionally biased region" description="Polar residues" evidence="7">
    <location>
        <begin position="350"/>
        <end position="360"/>
    </location>
</feature>
<evidence type="ECO:0000256" key="5">
    <source>
        <dbReference type="ARBA" id="ARBA00048336"/>
    </source>
</evidence>
<dbReference type="InterPro" id="IPR036412">
    <property type="entry name" value="HAD-like_sf"/>
</dbReference>
<feature type="compositionally biased region" description="Basic and acidic residues" evidence="7">
    <location>
        <begin position="376"/>
        <end position="387"/>
    </location>
</feature>
<dbReference type="InterPro" id="IPR011947">
    <property type="entry name" value="FCP1_euk"/>
</dbReference>
<feature type="region of interest" description="Disordered" evidence="7">
    <location>
        <begin position="618"/>
        <end position="844"/>
    </location>
</feature>
<keyword evidence="3 6" id="KW-0539">Nucleus</keyword>
<dbReference type="AlphaFoldDB" id="A0A1X7RWR0"/>
<feature type="compositionally biased region" description="Basic and acidic residues" evidence="7">
    <location>
        <begin position="334"/>
        <end position="348"/>
    </location>
</feature>
<dbReference type="Gene3D" id="3.40.50.10190">
    <property type="entry name" value="BRCT domain"/>
    <property type="match status" value="1"/>
</dbReference>
<dbReference type="Gene3D" id="1.10.287.10">
    <property type="entry name" value="S15/NS1, RNA-binding"/>
    <property type="match status" value="1"/>
</dbReference>
<dbReference type="InterPro" id="IPR036420">
    <property type="entry name" value="BRCT_dom_sf"/>
</dbReference>
<evidence type="ECO:0000256" key="2">
    <source>
        <dbReference type="ARBA" id="ARBA00022801"/>
    </source>
</evidence>
<dbReference type="PANTHER" id="PTHR23081">
    <property type="entry name" value="RNA POLYMERASE II CTD PHOSPHATASE"/>
    <property type="match status" value="1"/>
</dbReference>
<dbReference type="PROSITE" id="PS50172">
    <property type="entry name" value="BRCT"/>
    <property type="match status" value="1"/>
</dbReference>
<dbReference type="PANTHER" id="PTHR23081:SF36">
    <property type="entry name" value="RNA POLYMERASE II SUBUNIT A C-TERMINAL DOMAIN PHOSPHATASE"/>
    <property type="match status" value="1"/>
</dbReference>
<sequence>MRLWTPESLLYPVTVTKLLRKPGDEIEINAPLFVYEYKSTQLEYNEDNREDEREYIPVTRTWPANFESELEGKIETLDVRVGQVIAKRTAVAQIEEACTHESQFGGMCIECGKDMSQRTTYNQTVAGTSRATINTVHGRTELLISENEAAKIDEERRKRLLDSRKLSLVVDLDQTIIQANVEPTIGEWKNDPTNPNWKALQDVCQFQLADDGRTWYYVKLRPGLKDFLRDMSELYELHIYTMGTRAYADNIAKIVDPDRKVFGDRILSRDENGSMTVKNLKRLFHADTRMVVIIDDRADVWHWTPNLIKVNAFEFFPGVGDINGMFLPKRQDLEKSAPMERVPSKRPADNATTDPTAQANGEVSAIDQMVSMAGKQDAKSVKEKSEAQEQAIAAQVEDRPLLQKQKILDELENEAKASPAAEAAAELLAENGEIKKQPLAETPNVHKYRSNLLQDDDEELFYLEKHLRGIHTAYYDEFDSTSTGTKGGRVAELRPGHAKKRSIDEVHSIPDAAPIMQSMKAKVLAGVHIVFSGVIPLGQDLNTNDTAIWARSFGAKITENITKKTTHVIASPERRTAKVRQAAKKSGRIAIVSQNWLSSCFMQWEKVDESPYRIHSDAPVNGAAGLPETFEGKGYELSSSDDEAAHTETEAEDEQNGVPSLSLDTDTDPETEELKKHMPSDRQDSSPTELEVPDQWDDFDAELAEFMASGTEDGTETEDELGYDTDGGGSDTDSVRSEVVAPLDASQRKRKAEDSERGEGLETSRLQKRKREALERTSSLTKVVGTTTPGSDPVEHEDGTGNEAAEESEGDEDLEAMLAAEMERQSEDDGDDEDDDESAEKKGN</sequence>
<dbReference type="NCBIfam" id="TIGR02250">
    <property type="entry name" value="FCP1_euk"/>
    <property type="match status" value="1"/>
</dbReference>
<dbReference type="GO" id="GO:0005634">
    <property type="term" value="C:nucleus"/>
    <property type="evidence" value="ECO:0007669"/>
    <property type="project" value="UniProtKB-SubCell"/>
</dbReference>
<feature type="compositionally biased region" description="Polar residues" evidence="7">
    <location>
        <begin position="776"/>
        <end position="790"/>
    </location>
</feature>
<feature type="compositionally biased region" description="Acidic residues" evidence="7">
    <location>
        <begin position="691"/>
        <end position="703"/>
    </location>
</feature>
<evidence type="ECO:0000256" key="1">
    <source>
        <dbReference type="ARBA" id="ARBA00004123"/>
    </source>
</evidence>
<feature type="region of interest" description="Disordered" evidence="7">
    <location>
        <begin position="374"/>
        <end position="394"/>
    </location>
</feature>
<dbReference type="CDD" id="cd17729">
    <property type="entry name" value="BRCT_CTDP1"/>
    <property type="match status" value="1"/>
</dbReference>
<dbReference type="SUPFAM" id="SSF52113">
    <property type="entry name" value="BRCT domain"/>
    <property type="match status" value="1"/>
</dbReference>
<evidence type="ECO:0000256" key="4">
    <source>
        <dbReference type="ARBA" id="ARBA00047761"/>
    </source>
</evidence>
<dbReference type="EC" id="3.1.3.16" evidence="6"/>
<name>A0A1X7RWR0_ZYMT9</name>
<dbReference type="Proteomes" id="UP000215127">
    <property type="component" value="Chromosome 6"/>
</dbReference>
<feature type="region of interest" description="Disordered" evidence="7">
    <location>
        <begin position="334"/>
        <end position="360"/>
    </location>
</feature>
<dbReference type="PROSITE" id="PS50969">
    <property type="entry name" value="FCP1"/>
    <property type="match status" value="1"/>
</dbReference>
<feature type="compositionally biased region" description="Acidic residues" evidence="7">
    <location>
        <begin position="804"/>
        <end position="815"/>
    </location>
</feature>
<dbReference type="Gene3D" id="3.40.50.1000">
    <property type="entry name" value="HAD superfamily/HAD-like"/>
    <property type="match status" value="1"/>
</dbReference>
<protein>
    <recommendedName>
        <fullName evidence="6">RNA polymerase II subunit A C-terminal domain phosphatase</fullName>
        <ecNumber evidence="6">3.1.3.16</ecNumber>
    </recommendedName>
</protein>
<evidence type="ECO:0000256" key="6">
    <source>
        <dbReference type="RuleBase" id="RU366066"/>
    </source>
</evidence>
<dbReference type="STRING" id="1276538.A0A1X7RWR0"/>
<dbReference type="Pfam" id="PF03031">
    <property type="entry name" value="NIF"/>
    <property type="match status" value="1"/>
</dbReference>
<reference evidence="10 11" key="1">
    <citation type="submission" date="2016-06" db="EMBL/GenBank/DDBJ databases">
        <authorList>
            <person name="Kjaerup R.B."/>
            <person name="Dalgaard T.S."/>
            <person name="Juul-Madsen H.R."/>
        </authorList>
    </citation>
    <scope>NUCLEOTIDE SEQUENCE [LARGE SCALE GENOMIC DNA]</scope>
</reference>
<evidence type="ECO:0000313" key="11">
    <source>
        <dbReference type="Proteomes" id="UP000215127"/>
    </source>
</evidence>
<comment type="function">
    <text evidence="6">This promotes the activity of RNA polymerase II.</text>
</comment>
<dbReference type="SMART" id="SM00577">
    <property type="entry name" value="CPDc"/>
    <property type="match status" value="1"/>
</dbReference>
<evidence type="ECO:0000256" key="7">
    <source>
        <dbReference type="SAM" id="MobiDB-lite"/>
    </source>
</evidence>
<dbReference type="EMBL" id="LT853697">
    <property type="protein sequence ID" value="SMQ51809.1"/>
    <property type="molecule type" value="Genomic_DNA"/>
</dbReference>
<accession>A0A1X7RWR0</accession>
<organism evidence="10 11">
    <name type="scientific">Zymoseptoria tritici (strain ST99CH_3D7)</name>
    <dbReference type="NCBI Taxonomy" id="1276538"/>
    <lineage>
        <taxon>Eukaryota</taxon>
        <taxon>Fungi</taxon>
        <taxon>Dikarya</taxon>
        <taxon>Ascomycota</taxon>
        <taxon>Pezizomycotina</taxon>
        <taxon>Dothideomycetes</taxon>
        <taxon>Dothideomycetidae</taxon>
        <taxon>Mycosphaerellales</taxon>
        <taxon>Mycosphaerellaceae</taxon>
        <taxon>Zymoseptoria</taxon>
    </lineage>
</organism>
<dbReference type="SUPFAM" id="SSF56784">
    <property type="entry name" value="HAD-like"/>
    <property type="match status" value="1"/>
</dbReference>
<evidence type="ECO:0000256" key="3">
    <source>
        <dbReference type="ARBA" id="ARBA00023242"/>
    </source>
</evidence>
<proteinExistence type="predicted"/>
<comment type="catalytic activity">
    <reaction evidence="5 6">
        <text>O-phospho-L-threonyl-[protein] + H2O = L-threonyl-[protein] + phosphate</text>
        <dbReference type="Rhea" id="RHEA:47004"/>
        <dbReference type="Rhea" id="RHEA-COMP:11060"/>
        <dbReference type="Rhea" id="RHEA-COMP:11605"/>
        <dbReference type="ChEBI" id="CHEBI:15377"/>
        <dbReference type="ChEBI" id="CHEBI:30013"/>
        <dbReference type="ChEBI" id="CHEBI:43474"/>
        <dbReference type="ChEBI" id="CHEBI:61977"/>
        <dbReference type="EC" id="3.1.3.16"/>
    </reaction>
</comment>
<feature type="compositionally biased region" description="Basic and acidic residues" evidence="7">
    <location>
        <begin position="672"/>
        <end position="684"/>
    </location>
</feature>
<dbReference type="Pfam" id="PF00533">
    <property type="entry name" value="BRCT"/>
    <property type="match status" value="1"/>
</dbReference>
<keyword evidence="11" id="KW-1185">Reference proteome</keyword>